<accession>A0AAV9IQR0</accession>
<feature type="transmembrane region" description="Helical" evidence="5">
    <location>
        <begin position="297"/>
        <end position="316"/>
    </location>
</feature>
<feature type="transmembrane region" description="Helical" evidence="5">
    <location>
        <begin position="204"/>
        <end position="226"/>
    </location>
</feature>
<feature type="transmembrane region" description="Helical" evidence="5">
    <location>
        <begin position="148"/>
        <end position="164"/>
    </location>
</feature>
<evidence type="ECO:0000256" key="2">
    <source>
        <dbReference type="ARBA" id="ARBA00022692"/>
    </source>
</evidence>
<dbReference type="Pfam" id="PF03151">
    <property type="entry name" value="TPT"/>
    <property type="match status" value="1"/>
</dbReference>
<feature type="transmembrane region" description="Helical" evidence="5">
    <location>
        <begin position="241"/>
        <end position="262"/>
    </location>
</feature>
<evidence type="ECO:0000256" key="4">
    <source>
        <dbReference type="ARBA" id="ARBA00023136"/>
    </source>
</evidence>
<dbReference type="GO" id="GO:0016020">
    <property type="term" value="C:membrane"/>
    <property type="evidence" value="ECO:0007669"/>
    <property type="project" value="UniProtKB-SubCell"/>
</dbReference>
<evidence type="ECO:0000313" key="7">
    <source>
        <dbReference type="EMBL" id="KAK4534659.1"/>
    </source>
</evidence>
<feature type="transmembrane region" description="Helical" evidence="5">
    <location>
        <begin position="61"/>
        <end position="84"/>
    </location>
</feature>
<evidence type="ECO:0000313" key="8">
    <source>
        <dbReference type="Proteomes" id="UP001301350"/>
    </source>
</evidence>
<feature type="transmembrane region" description="Helical" evidence="5">
    <location>
        <begin position="96"/>
        <end position="117"/>
    </location>
</feature>
<comment type="subcellular location">
    <subcellularLocation>
        <location evidence="1">Membrane</location>
        <topology evidence="1">Multi-pass membrane protein</topology>
    </subcellularLocation>
</comment>
<dbReference type="PANTHER" id="PTHR11132">
    <property type="entry name" value="SOLUTE CARRIER FAMILY 35"/>
    <property type="match status" value="1"/>
</dbReference>
<protein>
    <recommendedName>
        <fullName evidence="6">Sugar phosphate transporter domain-containing protein</fullName>
    </recommendedName>
</protein>
<sequence>MDSSAASGGTASMDAKSFGSRSARITGAVASYWVVSISMVFLNKAVLSGPSTKLDAPLFITWYQCVCTVAACYALGTLGIGGVPRFELRRTTMQRMLPLSLVFVGMIATNNICLKYVEVSFYQVARSLTIVFNVLLDYVILGHTTSRAAMGCLTVVLLGFLLGNEQEVRWSLAGVVFGVASSFFVALNSIFVKKHLPQVDNDPWRLTLYNNANASLLFLPLMLLFGEVDTLLESENARKSVFWMLMTVGGVLGVAISFAAAAQIKWTSPLTHNVSGTAKAAAQTVLALLIYRNPITVLGFVSVLIVLSGSLAYTLVRRAEMRAKFDSESAAHNASAKSEPR</sequence>
<name>A0AAV9IQR0_CYACA</name>
<evidence type="ECO:0000256" key="1">
    <source>
        <dbReference type="ARBA" id="ARBA00004141"/>
    </source>
</evidence>
<evidence type="ECO:0000259" key="6">
    <source>
        <dbReference type="Pfam" id="PF03151"/>
    </source>
</evidence>
<keyword evidence="4 5" id="KW-0472">Membrane</keyword>
<proteinExistence type="predicted"/>
<dbReference type="InterPro" id="IPR004853">
    <property type="entry name" value="Sugar_P_trans_dom"/>
</dbReference>
<evidence type="ECO:0000256" key="5">
    <source>
        <dbReference type="SAM" id="Phobius"/>
    </source>
</evidence>
<dbReference type="Proteomes" id="UP001301350">
    <property type="component" value="Unassembled WGS sequence"/>
</dbReference>
<feature type="transmembrane region" description="Helical" evidence="5">
    <location>
        <begin position="23"/>
        <end position="41"/>
    </location>
</feature>
<reference evidence="7 8" key="1">
    <citation type="submission" date="2022-07" db="EMBL/GenBank/DDBJ databases">
        <title>Genome-wide signatures of adaptation to extreme environments.</title>
        <authorList>
            <person name="Cho C.H."/>
            <person name="Yoon H.S."/>
        </authorList>
    </citation>
    <scope>NUCLEOTIDE SEQUENCE [LARGE SCALE GENOMIC DNA]</scope>
    <source>
        <strain evidence="7 8">DBV 063 E5</strain>
    </source>
</reference>
<dbReference type="InterPro" id="IPR050186">
    <property type="entry name" value="TPT_transporter"/>
</dbReference>
<feature type="domain" description="Sugar phosphate transporter" evidence="6">
    <location>
        <begin position="28"/>
        <end position="313"/>
    </location>
</feature>
<keyword evidence="8" id="KW-1185">Reference proteome</keyword>
<keyword evidence="3 5" id="KW-1133">Transmembrane helix</keyword>
<evidence type="ECO:0000256" key="3">
    <source>
        <dbReference type="ARBA" id="ARBA00022989"/>
    </source>
</evidence>
<keyword evidence="2 5" id="KW-0812">Transmembrane</keyword>
<gene>
    <name evidence="7" type="ORF">CDCA_CDCA02G0684</name>
</gene>
<dbReference type="AlphaFoldDB" id="A0AAV9IQR0"/>
<comment type="caution">
    <text evidence="7">The sequence shown here is derived from an EMBL/GenBank/DDBJ whole genome shotgun (WGS) entry which is preliminary data.</text>
</comment>
<organism evidence="7 8">
    <name type="scientific">Cyanidium caldarium</name>
    <name type="common">Red alga</name>
    <dbReference type="NCBI Taxonomy" id="2771"/>
    <lineage>
        <taxon>Eukaryota</taxon>
        <taxon>Rhodophyta</taxon>
        <taxon>Bangiophyceae</taxon>
        <taxon>Cyanidiales</taxon>
        <taxon>Cyanidiaceae</taxon>
        <taxon>Cyanidium</taxon>
    </lineage>
</organism>
<dbReference type="EMBL" id="JANCYW010000002">
    <property type="protein sequence ID" value="KAK4534659.1"/>
    <property type="molecule type" value="Genomic_DNA"/>
</dbReference>
<feature type="transmembrane region" description="Helical" evidence="5">
    <location>
        <begin position="170"/>
        <end position="192"/>
    </location>
</feature>